<dbReference type="AlphaFoldDB" id="A0A8S1ISV6"/>
<dbReference type="EMBL" id="CAJHUC010000524">
    <property type="protein sequence ID" value="CAD7696667.1"/>
    <property type="molecule type" value="Genomic_DNA"/>
</dbReference>
<feature type="region of interest" description="Disordered" evidence="1">
    <location>
        <begin position="28"/>
        <end position="72"/>
    </location>
</feature>
<reference evidence="2" key="1">
    <citation type="submission" date="2020-12" db="EMBL/GenBank/DDBJ databases">
        <authorList>
            <person name="Iha C."/>
        </authorList>
    </citation>
    <scope>NUCLEOTIDE SEQUENCE</scope>
</reference>
<proteinExistence type="predicted"/>
<evidence type="ECO:0000256" key="1">
    <source>
        <dbReference type="SAM" id="MobiDB-lite"/>
    </source>
</evidence>
<comment type="caution">
    <text evidence="2">The sequence shown here is derived from an EMBL/GenBank/DDBJ whole genome shotgun (WGS) entry which is preliminary data.</text>
</comment>
<keyword evidence="3" id="KW-1185">Reference proteome</keyword>
<dbReference type="Proteomes" id="UP000708148">
    <property type="component" value="Unassembled WGS sequence"/>
</dbReference>
<evidence type="ECO:0000313" key="2">
    <source>
        <dbReference type="EMBL" id="CAD7696667.1"/>
    </source>
</evidence>
<evidence type="ECO:0000313" key="3">
    <source>
        <dbReference type="Proteomes" id="UP000708148"/>
    </source>
</evidence>
<name>A0A8S1ISV6_9CHLO</name>
<accession>A0A8S1ISV6</accession>
<gene>
    <name evidence="2" type="ORF">OSTQU699_LOCUS2028</name>
</gene>
<sequence>MQAVLDSLEWSFVHCDCQKRITTQGLRISSSVPPEEPPPLQELSQGSVRQTFPKASKHHSSNLQGSPEGLLDVQGKHGSPSWIWSPSCFRRALCFRIRQPLQ</sequence>
<organism evidence="2 3">
    <name type="scientific">Ostreobium quekettii</name>
    <dbReference type="NCBI Taxonomy" id="121088"/>
    <lineage>
        <taxon>Eukaryota</taxon>
        <taxon>Viridiplantae</taxon>
        <taxon>Chlorophyta</taxon>
        <taxon>core chlorophytes</taxon>
        <taxon>Ulvophyceae</taxon>
        <taxon>TCBD clade</taxon>
        <taxon>Bryopsidales</taxon>
        <taxon>Ostreobineae</taxon>
        <taxon>Ostreobiaceae</taxon>
        <taxon>Ostreobium</taxon>
    </lineage>
</organism>
<protein>
    <submittedName>
        <fullName evidence="2">Uncharacterized protein</fullName>
    </submittedName>
</protein>